<keyword evidence="3" id="KW-1185">Reference proteome</keyword>
<organism evidence="2 3">
    <name type="scientific">Anaerotruncus colihominis</name>
    <dbReference type="NCBI Taxonomy" id="169435"/>
    <lineage>
        <taxon>Bacteria</taxon>
        <taxon>Bacillati</taxon>
        <taxon>Bacillota</taxon>
        <taxon>Clostridia</taxon>
        <taxon>Eubacteriales</taxon>
        <taxon>Oscillospiraceae</taxon>
        <taxon>Anaerotruncus</taxon>
    </lineage>
</organism>
<reference evidence="2 3" key="1">
    <citation type="submission" date="2018-08" db="EMBL/GenBank/DDBJ databases">
        <title>Murine metabolic-syndrome-specific gut microbial biobank.</title>
        <authorList>
            <person name="Liu C."/>
        </authorList>
    </citation>
    <scope>NUCLEOTIDE SEQUENCE [LARGE SCALE GENOMIC DNA]</scope>
    <source>
        <strain evidence="2 3">28</strain>
    </source>
</reference>
<keyword evidence="1" id="KW-0175">Coiled coil</keyword>
<dbReference type="EMBL" id="QXWK01000020">
    <property type="protein sequence ID" value="NBH62188.1"/>
    <property type="molecule type" value="Genomic_DNA"/>
</dbReference>
<proteinExistence type="predicted"/>
<dbReference type="AlphaFoldDB" id="A0A845QQ74"/>
<evidence type="ECO:0000256" key="1">
    <source>
        <dbReference type="SAM" id="Coils"/>
    </source>
</evidence>
<evidence type="ECO:0000313" key="2">
    <source>
        <dbReference type="EMBL" id="NBH62188.1"/>
    </source>
</evidence>
<feature type="coiled-coil region" evidence="1">
    <location>
        <begin position="33"/>
        <end position="67"/>
    </location>
</feature>
<evidence type="ECO:0000313" key="3">
    <source>
        <dbReference type="Proteomes" id="UP000446866"/>
    </source>
</evidence>
<dbReference type="RefSeq" id="WP_160202472.1">
    <property type="nucleotide sequence ID" value="NZ_QXWK01000020.1"/>
</dbReference>
<accession>A0A845QQ74</accession>
<gene>
    <name evidence="2" type="ORF">D0435_11040</name>
</gene>
<dbReference type="Proteomes" id="UP000446866">
    <property type="component" value="Unassembled WGS sequence"/>
</dbReference>
<name>A0A845QQ74_9FIRM</name>
<protein>
    <submittedName>
        <fullName evidence="2">Uncharacterized protein</fullName>
    </submittedName>
</protein>
<sequence>MTEIMTAAITAAGLIVVQLIVSSKQQRAQDIKVDAALAEVRKDIQRLEEKQDKHNNLIERTAVLERDVKTVFKRVDENKAEIAYLEHKGK</sequence>
<comment type="caution">
    <text evidence="2">The sequence shown here is derived from an EMBL/GenBank/DDBJ whole genome shotgun (WGS) entry which is preliminary data.</text>
</comment>